<dbReference type="OrthoDB" id="323290at2"/>
<accession>A0A1B2AA87</accession>
<evidence type="ECO:0000259" key="1">
    <source>
        <dbReference type="PROSITE" id="PS01124"/>
    </source>
</evidence>
<feature type="domain" description="HTH araC/xylS-type" evidence="1">
    <location>
        <begin position="237"/>
        <end position="320"/>
    </location>
</feature>
<proteinExistence type="predicted"/>
<dbReference type="GO" id="GO:0043565">
    <property type="term" value="F:sequence-specific DNA binding"/>
    <property type="evidence" value="ECO:0007669"/>
    <property type="project" value="InterPro"/>
</dbReference>
<name>A0A1B2AA87_9SPHN</name>
<dbReference type="SMART" id="SM00342">
    <property type="entry name" value="HTH_ARAC"/>
    <property type="match status" value="1"/>
</dbReference>
<keyword evidence="3" id="KW-1185">Reference proteome</keyword>
<sequence length="354" mass="38302">MNGSTVGDRLIEGVVAFTGTGRVAEWNSGKRAMDRATGDAAWTNAVDGAEAGLTAAEKMSLTYLPPAADLQPFVTTYFLFRCDEHVIRDVQPAAVGQLQVYLRGHGRMLYPHGRTDRSFPETLQGPTTVAAPFDVEGPFHTFGAALSALGWAALTGLAADKAADRLHDANAVLGPGAGELGAAVRAAYERDPTTDGSALAEMADEFVRARLRPLPKAHMEVVGQVTAWLGSSLHPPVQALYDSSSYSPRQVQRIVARYFGSSPTHLVRAYRATRVVALLSEPGVSDARVAALTDEFYDQSHMIREIREFTGRTPSRLLADDDSIVRTLLDVRNFREIEPNVAPLPRLESDDDDA</sequence>
<dbReference type="GO" id="GO:0003700">
    <property type="term" value="F:DNA-binding transcription factor activity"/>
    <property type="evidence" value="ECO:0007669"/>
    <property type="project" value="InterPro"/>
</dbReference>
<dbReference type="KEGG" id="ado:A6F68_00521"/>
<dbReference type="InterPro" id="IPR018060">
    <property type="entry name" value="HTH_AraC"/>
</dbReference>
<protein>
    <submittedName>
        <fullName evidence="2">Helix-turn-helix domain protein</fullName>
    </submittedName>
</protein>
<dbReference type="Pfam" id="PF12833">
    <property type="entry name" value="HTH_18"/>
    <property type="match status" value="1"/>
</dbReference>
<dbReference type="RefSeq" id="WP_067675940.1">
    <property type="nucleotide sequence ID" value="NZ_CP016591.1"/>
</dbReference>
<dbReference type="AlphaFoldDB" id="A0A1B2AA87"/>
<evidence type="ECO:0000313" key="2">
    <source>
        <dbReference type="EMBL" id="ANY19056.1"/>
    </source>
</evidence>
<dbReference type="PROSITE" id="PS01124">
    <property type="entry name" value="HTH_ARAC_FAMILY_2"/>
    <property type="match status" value="1"/>
</dbReference>
<reference evidence="2 3" key="1">
    <citation type="submission" date="2016-07" db="EMBL/GenBank/DDBJ databases">
        <title>Complete genome sequence of Altererythrobacter dongtanensis KCTC 22672, a type strain with esterase isolated from tidal flat.</title>
        <authorList>
            <person name="Cheng H."/>
            <person name="Wu Y.-H."/>
            <person name="Zhou P."/>
            <person name="Huo Y.-Y."/>
            <person name="Wang C.-S."/>
            <person name="Xu X.-W."/>
        </authorList>
    </citation>
    <scope>NUCLEOTIDE SEQUENCE [LARGE SCALE GENOMIC DNA]</scope>
    <source>
        <strain evidence="2 3">KCTC 22672</strain>
    </source>
</reference>
<dbReference type="Proteomes" id="UP000092932">
    <property type="component" value="Chromosome"/>
</dbReference>
<dbReference type="Gene3D" id="1.10.10.60">
    <property type="entry name" value="Homeodomain-like"/>
    <property type="match status" value="1"/>
</dbReference>
<gene>
    <name evidence="2" type="ORF">A6F68_00521</name>
</gene>
<dbReference type="EMBL" id="CP016591">
    <property type="protein sequence ID" value="ANY19056.1"/>
    <property type="molecule type" value="Genomic_DNA"/>
</dbReference>
<evidence type="ECO:0000313" key="3">
    <source>
        <dbReference type="Proteomes" id="UP000092932"/>
    </source>
</evidence>
<organism evidence="2 3">
    <name type="scientific">Tsuneonella dongtanensis</name>
    <dbReference type="NCBI Taxonomy" id="692370"/>
    <lineage>
        <taxon>Bacteria</taxon>
        <taxon>Pseudomonadati</taxon>
        <taxon>Pseudomonadota</taxon>
        <taxon>Alphaproteobacteria</taxon>
        <taxon>Sphingomonadales</taxon>
        <taxon>Erythrobacteraceae</taxon>
        <taxon>Tsuneonella</taxon>
    </lineage>
</organism>
<dbReference type="STRING" id="692370.A6F68_00521"/>
<dbReference type="PATRIC" id="fig|692370.5.peg.537"/>